<gene>
    <name evidence="2" type="ORF">XP315_20815</name>
</gene>
<proteinExistence type="predicted"/>
<accession>A0ABR5EM66</accession>
<sequence length="95" mass="9647">MSERKSTRSGSAIGKHATTGALTPPSDHAPIGADGFDGGHGPPLDVLGLPPGPTSADSRGIRHCGLQGFALGHQQPGGQVVDYQQQLDFAHVGTP</sequence>
<protein>
    <submittedName>
        <fullName evidence="2">Uncharacterized protein</fullName>
    </submittedName>
</protein>
<dbReference type="EMBL" id="JZUY01000051">
    <property type="protein sequence ID" value="KLC02003.1"/>
    <property type="molecule type" value="Genomic_DNA"/>
</dbReference>
<evidence type="ECO:0000313" key="3">
    <source>
        <dbReference type="Proteomes" id="UP000035369"/>
    </source>
</evidence>
<feature type="region of interest" description="Disordered" evidence="1">
    <location>
        <begin position="1"/>
        <end position="61"/>
    </location>
</feature>
<dbReference type="Proteomes" id="UP000035369">
    <property type="component" value="Unassembled WGS sequence"/>
</dbReference>
<evidence type="ECO:0000313" key="2">
    <source>
        <dbReference type="EMBL" id="KLC02003.1"/>
    </source>
</evidence>
<evidence type="ECO:0000256" key="1">
    <source>
        <dbReference type="SAM" id="MobiDB-lite"/>
    </source>
</evidence>
<reference evidence="2 3" key="1">
    <citation type="submission" date="2015-02" db="EMBL/GenBank/DDBJ databases">
        <title>Whole genome sequencing of multiple isolates of three species of pepper and tomato-infecting xanthomonads reveals genetic diversity in field strains and pinpoints effectors responsible for host specificity.</title>
        <authorList>
            <person name="Schwartz A."/>
            <person name="Dahlbeck D."/>
            <person name="Staskawicz B."/>
            <person name="Bart R."/>
            <person name="Potnis N."/>
            <person name="Minsavage G."/>
            <person name="Timilsina S."/>
            <person name="Goss E."/>
            <person name="Jones J."/>
            <person name="Vallad G."/>
            <person name="Barak J."/>
            <person name="Miller S."/>
            <person name="Ritchie D."/>
            <person name="Martins J.Jr."/>
            <person name="Patane J.S."/>
            <person name="Setubal J.C."/>
        </authorList>
    </citation>
    <scope>NUCLEOTIDE SEQUENCE [LARGE SCALE GENOMIC DNA]</scope>
    <source>
        <strain evidence="2 3">Xp3-15</strain>
    </source>
</reference>
<keyword evidence="3" id="KW-1185">Reference proteome</keyword>
<name>A0ABR5EM66_XANPE</name>
<comment type="caution">
    <text evidence="2">The sequence shown here is derived from an EMBL/GenBank/DDBJ whole genome shotgun (WGS) entry which is preliminary data.</text>
</comment>
<organism evidence="2 3">
    <name type="scientific">Xanthomonas perforans</name>
    <dbReference type="NCBI Taxonomy" id="442694"/>
    <lineage>
        <taxon>Bacteria</taxon>
        <taxon>Pseudomonadati</taxon>
        <taxon>Pseudomonadota</taxon>
        <taxon>Gammaproteobacteria</taxon>
        <taxon>Lysobacterales</taxon>
        <taxon>Lysobacteraceae</taxon>
        <taxon>Xanthomonas</taxon>
    </lineage>
</organism>